<keyword evidence="3" id="KW-0547">Nucleotide-binding</keyword>
<dbReference type="GO" id="GO:0004383">
    <property type="term" value="F:guanylate cyclase activity"/>
    <property type="evidence" value="ECO:0007669"/>
    <property type="project" value="TreeGrafter"/>
</dbReference>
<evidence type="ECO:0000256" key="2">
    <source>
        <dbReference type="ARBA" id="ARBA00022692"/>
    </source>
</evidence>
<dbReference type="GO" id="GO:0005886">
    <property type="term" value="C:plasma membrane"/>
    <property type="evidence" value="ECO:0007669"/>
    <property type="project" value="TreeGrafter"/>
</dbReference>
<dbReference type="InterPro" id="IPR001054">
    <property type="entry name" value="A/G_cyclase"/>
</dbReference>
<feature type="transmembrane region" description="Helical" evidence="8">
    <location>
        <begin position="49"/>
        <end position="72"/>
    </location>
</feature>
<evidence type="ECO:0000256" key="5">
    <source>
        <dbReference type="ARBA" id="ARBA00023136"/>
    </source>
</evidence>
<evidence type="ECO:0000256" key="8">
    <source>
        <dbReference type="SAM" id="Phobius"/>
    </source>
</evidence>
<feature type="non-terminal residue" evidence="10">
    <location>
        <position position="450"/>
    </location>
</feature>
<evidence type="ECO:0000313" key="11">
    <source>
        <dbReference type="Proteomes" id="UP001187531"/>
    </source>
</evidence>
<dbReference type="PANTHER" id="PTHR11920">
    <property type="entry name" value="GUANYLYL CYCLASE"/>
    <property type="match status" value="1"/>
</dbReference>
<organism evidence="10 11">
    <name type="scientific">Artemia franciscana</name>
    <name type="common">Brine shrimp</name>
    <name type="synonym">Artemia sanfranciscana</name>
    <dbReference type="NCBI Taxonomy" id="6661"/>
    <lineage>
        <taxon>Eukaryota</taxon>
        <taxon>Metazoa</taxon>
        <taxon>Ecdysozoa</taxon>
        <taxon>Arthropoda</taxon>
        <taxon>Crustacea</taxon>
        <taxon>Branchiopoda</taxon>
        <taxon>Anostraca</taxon>
        <taxon>Artemiidae</taxon>
        <taxon>Artemia</taxon>
    </lineage>
</organism>
<comment type="caution">
    <text evidence="10">The sequence shown here is derived from an EMBL/GenBank/DDBJ whole genome shotgun (WGS) entry which is preliminary data.</text>
</comment>
<dbReference type="GO" id="GO:0007168">
    <property type="term" value="P:receptor guanylyl cyclase signaling pathway"/>
    <property type="evidence" value="ECO:0007669"/>
    <property type="project" value="TreeGrafter"/>
</dbReference>
<dbReference type="Pfam" id="PF08376">
    <property type="entry name" value="NIT"/>
    <property type="match status" value="1"/>
</dbReference>
<sequence>MGGPGSDSDCSLAKPGFTSGDSSLVSVNTGCLHVNSSTKKGRRLQLCQMISLPFIPILALVAQTLIILLGAISSQREAATIENQVDLTVEVGRLLSALQQERLEIAMHIFQGKDRLELSSYFGKTDDAIRNTTAAFTSKYDSWNSIFGSKVNFMDHLSLLSMKRLSVLELNEKTDREDDEAIKEIEWYNIANDLILDQLSTRIRDTSSTHAWRNLIAYKYIIKSIENFSISIVYGLYYFGRGRLTAYSYARFVRFDSLAYDYLNASQQFSPLIFRDYANFMKTFQHTQNMSITRGHIYNNVNISGNKEGAGIYYEYMIAFIDELRTYQERLRDVILLAVQEDLQDATQKQTLSVGILILVIMISPVIVSLITNATQTIQAFSQVLVEKGTEIKRERRRCDRLLSQMLPAPVIKALKERRKVPAETFDSVTVYFSDIVGFTNISSKSTPLE</sequence>
<keyword evidence="2 8" id="KW-0812">Transmembrane</keyword>
<keyword evidence="4 8" id="KW-1133">Transmembrane helix</keyword>
<evidence type="ECO:0000256" key="3">
    <source>
        <dbReference type="ARBA" id="ARBA00022741"/>
    </source>
</evidence>
<dbReference type="InterPro" id="IPR029787">
    <property type="entry name" value="Nucleotide_cyclase"/>
</dbReference>
<protein>
    <recommendedName>
        <fullName evidence="9">Guanylate cyclase domain-containing protein</fullName>
    </recommendedName>
</protein>
<evidence type="ECO:0000256" key="4">
    <source>
        <dbReference type="ARBA" id="ARBA00022989"/>
    </source>
</evidence>
<accession>A0AA88L1Q4</accession>
<dbReference type="PANTHER" id="PTHR11920:SF501">
    <property type="entry name" value="GUANYLATE CYCLASE 32E"/>
    <property type="match status" value="1"/>
</dbReference>
<proteinExistence type="predicted"/>
<evidence type="ECO:0000256" key="6">
    <source>
        <dbReference type="ARBA" id="ARBA00023180"/>
    </source>
</evidence>
<dbReference type="GO" id="GO:0035556">
    <property type="term" value="P:intracellular signal transduction"/>
    <property type="evidence" value="ECO:0007669"/>
    <property type="project" value="InterPro"/>
</dbReference>
<dbReference type="Gene3D" id="3.30.70.1230">
    <property type="entry name" value="Nucleotide cyclase"/>
    <property type="match status" value="1"/>
</dbReference>
<dbReference type="EMBL" id="JAVRJZ010000017">
    <property type="protein sequence ID" value="KAK2710159.1"/>
    <property type="molecule type" value="Genomic_DNA"/>
</dbReference>
<reference evidence="10" key="1">
    <citation type="submission" date="2023-07" db="EMBL/GenBank/DDBJ databases">
        <title>Chromosome-level genome assembly of Artemia franciscana.</title>
        <authorList>
            <person name="Jo E."/>
        </authorList>
    </citation>
    <scope>NUCLEOTIDE SEQUENCE</scope>
    <source>
        <tissue evidence="10">Whole body</tissue>
    </source>
</reference>
<dbReference type="Gene3D" id="6.10.250.780">
    <property type="match status" value="1"/>
</dbReference>
<feature type="domain" description="Guanylate cyclase" evidence="9">
    <location>
        <begin position="430"/>
        <end position="450"/>
    </location>
</feature>
<dbReference type="InterPro" id="IPR013587">
    <property type="entry name" value="Nitrate/nitrite_sensing"/>
</dbReference>
<keyword evidence="11" id="KW-1185">Reference proteome</keyword>
<dbReference type="GO" id="GO:0004016">
    <property type="term" value="F:adenylate cyclase activity"/>
    <property type="evidence" value="ECO:0007669"/>
    <property type="project" value="TreeGrafter"/>
</dbReference>
<gene>
    <name evidence="10" type="ORF">QYM36_013731</name>
</gene>
<dbReference type="GO" id="GO:0000166">
    <property type="term" value="F:nucleotide binding"/>
    <property type="evidence" value="ECO:0007669"/>
    <property type="project" value="UniProtKB-KW"/>
</dbReference>
<keyword evidence="5 8" id="KW-0472">Membrane</keyword>
<feature type="transmembrane region" description="Helical" evidence="8">
    <location>
        <begin position="352"/>
        <end position="372"/>
    </location>
</feature>
<dbReference type="GO" id="GO:0001653">
    <property type="term" value="F:peptide receptor activity"/>
    <property type="evidence" value="ECO:0007669"/>
    <property type="project" value="TreeGrafter"/>
</dbReference>
<evidence type="ECO:0000256" key="7">
    <source>
        <dbReference type="ARBA" id="ARBA00023239"/>
    </source>
</evidence>
<evidence type="ECO:0000313" key="10">
    <source>
        <dbReference type="EMBL" id="KAK2710159.1"/>
    </source>
</evidence>
<dbReference type="Proteomes" id="UP001187531">
    <property type="component" value="Unassembled WGS sequence"/>
</dbReference>
<evidence type="ECO:0000256" key="1">
    <source>
        <dbReference type="ARBA" id="ARBA00004370"/>
    </source>
</evidence>
<dbReference type="SUPFAM" id="SSF55073">
    <property type="entry name" value="Nucleotide cyclase"/>
    <property type="match status" value="1"/>
</dbReference>
<comment type="subcellular location">
    <subcellularLocation>
        <location evidence="1">Membrane</location>
    </subcellularLocation>
</comment>
<dbReference type="InterPro" id="IPR050401">
    <property type="entry name" value="Cyclic_nucleotide_synthase"/>
</dbReference>
<keyword evidence="6" id="KW-0325">Glycoprotein</keyword>
<dbReference type="AlphaFoldDB" id="A0AA88L1Q4"/>
<name>A0AA88L1Q4_ARTSF</name>
<dbReference type="PROSITE" id="PS50125">
    <property type="entry name" value="GUANYLATE_CYCLASE_2"/>
    <property type="match status" value="1"/>
</dbReference>
<keyword evidence="7" id="KW-0456">Lyase</keyword>
<evidence type="ECO:0000259" key="9">
    <source>
        <dbReference type="PROSITE" id="PS50125"/>
    </source>
</evidence>